<dbReference type="AlphaFoldDB" id="A0AAD3Y8I8"/>
<dbReference type="EMBL" id="BSYO01000040">
    <property type="protein sequence ID" value="GMH31394.1"/>
    <property type="molecule type" value="Genomic_DNA"/>
</dbReference>
<protein>
    <submittedName>
        <fullName evidence="1">Uncharacterized protein</fullName>
    </submittedName>
</protein>
<evidence type="ECO:0000313" key="1">
    <source>
        <dbReference type="EMBL" id="GMH31394.1"/>
    </source>
</evidence>
<reference evidence="1" key="1">
    <citation type="submission" date="2023-05" db="EMBL/GenBank/DDBJ databases">
        <title>Nepenthes gracilis genome sequencing.</title>
        <authorList>
            <person name="Fukushima K."/>
        </authorList>
    </citation>
    <scope>NUCLEOTIDE SEQUENCE</scope>
    <source>
        <strain evidence="1">SING2019-196</strain>
    </source>
</reference>
<dbReference type="Proteomes" id="UP001279734">
    <property type="component" value="Unassembled WGS sequence"/>
</dbReference>
<proteinExistence type="predicted"/>
<evidence type="ECO:0000313" key="2">
    <source>
        <dbReference type="Proteomes" id="UP001279734"/>
    </source>
</evidence>
<accession>A0AAD3Y8I8</accession>
<keyword evidence="2" id="KW-1185">Reference proteome</keyword>
<name>A0AAD3Y8I8_NEPGR</name>
<gene>
    <name evidence="1" type="ORF">Nepgr_033237</name>
</gene>
<comment type="caution">
    <text evidence="1">The sequence shown here is derived from an EMBL/GenBank/DDBJ whole genome shotgun (WGS) entry which is preliminary data.</text>
</comment>
<sequence>MATFQRNETRIAAPVSHILRLLSTRRRRSFSLEGDGKPKGHSNPSLFVEREGEGIDVSDSSFAFEPDGPPLEGDGKGFEIVKGLISRIQSLSVQWFYKCFYATD</sequence>
<organism evidence="1 2">
    <name type="scientific">Nepenthes gracilis</name>
    <name type="common">Slender pitcher plant</name>
    <dbReference type="NCBI Taxonomy" id="150966"/>
    <lineage>
        <taxon>Eukaryota</taxon>
        <taxon>Viridiplantae</taxon>
        <taxon>Streptophyta</taxon>
        <taxon>Embryophyta</taxon>
        <taxon>Tracheophyta</taxon>
        <taxon>Spermatophyta</taxon>
        <taxon>Magnoliopsida</taxon>
        <taxon>eudicotyledons</taxon>
        <taxon>Gunneridae</taxon>
        <taxon>Pentapetalae</taxon>
        <taxon>Caryophyllales</taxon>
        <taxon>Nepenthaceae</taxon>
        <taxon>Nepenthes</taxon>
    </lineage>
</organism>